<keyword evidence="7" id="KW-1185">Reference proteome</keyword>
<dbReference type="PANTHER" id="PTHR34478:SF1">
    <property type="entry name" value="PROTEIN LEMA"/>
    <property type="match status" value="1"/>
</dbReference>
<evidence type="ECO:0000256" key="1">
    <source>
        <dbReference type="ARBA" id="ARBA00004167"/>
    </source>
</evidence>
<dbReference type="SUPFAM" id="SSF140478">
    <property type="entry name" value="LemA-like"/>
    <property type="match status" value="1"/>
</dbReference>
<name>A0A2V1K492_9ACTO</name>
<dbReference type="PANTHER" id="PTHR34478">
    <property type="entry name" value="PROTEIN LEMA"/>
    <property type="match status" value="1"/>
</dbReference>
<keyword evidence="3" id="KW-0812">Transmembrane</keyword>
<dbReference type="InterPro" id="IPR023353">
    <property type="entry name" value="LemA-like_dom_sf"/>
</dbReference>
<gene>
    <name evidence="6" type="ORF">DD236_08405</name>
</gene>
<evidence type="ECO:0000313" key="7">
    <source>
        <dbReference type="Proteomes" id="UP000245283"/>
    </source>
</evidence>
<evidence type="ECO:0000313" key="6">
    <source>
        <dbReference type="EMBL" id="PWF26095.1"/>
    </source>
</evidence>
<proteinExistence type="inferred from homology"/>
<comment type="similarity">
    <text evidence="2">Belongs to the LemA family.</text>
</comment>
<sequence>MPVAAIVAIVVVLAVLAGWVALTYRSFVTLRNLVQEGRRRIDLELNARYGLISSFVEVVATHAKDTEALEAVIEARTLATEPGTSMTVRGQREDHLTQAISRVIVLSEQNAALWADQSFGSIRGELEAIHTRITEASRFYNANARDLNAKRESFPSNIVASVFHFGHAEYFQADPTRMVLASDQGDAA</sequence>
<evidence type="ECO:0000256" key="2">
    <source>
        <dbReference type="ARBA" id="ARBA00008854"/>
    </source>
</evidence>
<dbReference type="EMBL" id="QETB01000004">
    <property type="protein sequence ID" value="PWF26095.1"/>
    <property type="molecule type" value="Genomic_DNA"/>
</dbReference>
<evidence type="ECO:0000256" key="5">
    <source>
        <dbReference type="ARBA" id="ARBA00023136"/>
    </source>
</evidence>
<accession>A0A2V1K492</accession>
<dbReference type="Pfam" id="PF04011">
    <property type="entry name" value="LemA"/>
    <property type="match status" value="1"/>
</dbReference>
<dbReference type="GO" id="GO:0016020">
    <property type="term" value="C:membrane"/>
    <property type="evidence" value="ECO:0007669"/>
    <property type="project" value="UniProtKB-SubCell"/>
</dbReference>
<evidence type="ECO:0000256" key="4">
    <source>
        <dbReference type="ARBA" id="ARBA00022989"/>
    </source>
</evidence>
<comment type="subcellular location">
    <subcellularLocation>
        <location evidence="1">Membrane</location>
        <topology evidence="1">Single-pass membrane protein</topology>
    </subcellularLocation>
</comment>
<dbReference type="AlphaFoldDB" id="A0A2V1K492"/>
<keyword evidence="5" id="KW-0472">Membrane</keyword>
<evidence type="ECO:0000256" key="3">
    <source>
        <dbReference type="ARBA" id="ARBA00022692"/>
    </source>
</evidence>
<dbReference type="Proteomes" id="UP000245283">
    <property type="component" value="Unassembled WGS sequence"/>
</dbReference>
<dbReference type="InterPro" id="IPR007156">
    <property type="entry name" value="MamQ_LemA"/>
</dbReference>
<organism evidence="6 7">
    <name type="scientific">Ancrocorticia populi</name>
    <dbReference type="NCBI Taxonomy" id="2175228"/>
    <lineage>
        <taxon>Bacteria</taxon>
        <taxon>Bacillati</taxon>
        <taxon>Actinomycetota</taxon>
        <taxon>Actinomycetes</taxon>
        <taxon>Actinomycetales</taxon>
        <taxon>Actinomycetaceae</taxon>
        <taxon>Ancrocorticia</taxon>
    </lineage>
</organism>
<keyword evidence="4" id="KW-1133">Transmembrane helix</keyword>
<dbReference type="RefSeq" id="WP_109093922.1">
    <property type="nucleotide sequence ID" value="NZ_QETB01000004.1"/>
</dbReference>
<dbReference type="OrthoDB" id="9804152at2"/>
<comment type="caution">
    <text evidence="6">The sequence shown here is derived from an EMBL/GenBank/DDBJ whole genome shotgun (WGS) entry which is preliminary data.</text>
</comment>
<dbReference type="Gene3D" id="1.20.1440.20">
    <property type="entry name" value="LemA-like domain"/>
    <property type="match status" value="1"/>
</dbReference>
<protein>
    <submittedName>
        <fullName evidence="6">LemA family protein</fullName>
    </submittedName>
</protein>
<reference evidence="7" key="1">
    <citation type="submission" date="2018-05" db="EMBL/GenBank/DDBJ databases">
        <authorList>
            <person name="Li Y."/>
        </authorList>
    </citation>
    <scope>NUCLEOTIDE SEQUENCE [LARGE SCALE GENOMIC DNA]</scope>
    <source>
        <strain evidence="7">sk1b4</strain>
    </source>
</reference>